<feature type="transmembrane region" description="Helical" evidence="5">
    <location>
        <begin position="112"/>
        <end position="132"/>
    </location>
</feature>
<feature type="transmembrane region" description="Helical" evidence="5">
    <location>
        <begin position="144"/>
        <end position="162"/>
    </location>
</feature>
<dbReference type="Proteomes" id="UP001500954">
    <property type="component" value="Unassembled WGS sequence"/>
</dbReference>
<evidence type="ECO:0000256" key="1">
    <source>
        <dbReference type="ARBA" id="ARBA00004141"/>
    </source>
</evidence>
<reference evidence="7" key="1">
    <citation type="journal article" date="2019" name="Int. J. Syst. Evol. Microbiol.">
        <title>The Global Catalogue of Microorganisms (GCM) 10K type strain sequencing project: providing services to taxonomists for standard genome sequencing and annotation.</title>
        <authorList>
            <consortium name="The Broad Institute Genomics Platform"/>
            <consortium name="The Broad Institute Genome Sequencing Center for Infectious Disease"/>
            <person name="Wu L."/>
            <person name="Ma J."/>
        </authorList>
    </citation>
    <scope>NUCLEOTIDE SEQUENCE [LARGE SCALE GENOMIC DNA]</scope>
    <source>
        <strain evidence="7">JCM 17111</strain>
    </source>
</reference>
<proteinExistence type="predicted"/>
<feature type="transmembrane region" description="Helical" evidence="5">
    <location>
        <begin position="316"/>
        <end position="337"/>
    </location>
</feature>
<evidence type="ECO:0000313" key="7">
    <source>
        <dbReference type="Proteomes" id="UP001500954"/>
    </source>
</evidence>
<name>A0ABP6XCG9_9FLAO</name>
<comment type="caution">
    <text evidence="6">The sequence shown here is derived from an EMBL/GenBank/DDBJ whole genome shotgun (WGS) entry which is preliminary data.</text>
</comment>
<protein>
    <submittedName>
        <fullName evidence="6">Divalent metal cation transporter</fullName>
    </submittedName>
</protein>
<evidence type="ECO:0000256" key="4">
    <source>
        <dbReference type="ARBA" id="ARBA00023136"/>
    </source>
</evidence>
<evidence type="ECO:0000313" key="6">
    <source>
        <dbReference type="EMBL" id="GAA3564504.1"/>
    </source>
</evidence>
<comment type="subcellular location">
    <subcellularLocation>
        <location evidence="1">Membrane</location>
        <topology evidence="1">Multi-pass membrane protein</topology>
    </subcellularLocation>
</comment>
<feature type="transmembrane region" description="Helical" evidence="5">
    <location>
        <begin position="77"/>
        <end position="100"/>
    </location>
</feature>
<organism evidence="6 7">
    <name type="scientific">Snuella lapsa</name>
    <dbReference type="NCBI Taxonomy" id="870481"/>
    <lineage>
        <taxon>Bacteria</taxon>
        <taxon>Pseudomonadati</taxon>
        <taxon>Bacteroidota</taxon>
        <taxon>Flavobacteriia</taxon>
        <taxon>Flavobacteriales</taxon>
        <taxon>Flavobacteriaceae</taxon>
        <taxon>Snuella</taxon>
    </lineage>
</organism>
<keyword evidence="3 5" id="KW-1133">Transmembrane helix</keyword>
<gene>
    <name evidence="6" type="ORF">GCM10022395_13750</name>
</gene>
<feature type="transmembrane region" description="Helical" evidence="5">
    <location>
        <begin position="343"/>
        <end position="362"/>
    </location>
</feature>
<evidence type="ECO:0000256" key="5">
    <source>
        <dbReference type="SAM" id="Phobius"/>
    </source>
</evidence>
<dbReference type="Pfam" id="PF01566">
    <property type="entry name" value="Nramp"/>
    <property type="match status" value="1"/>
</dbReference>
<evidence type="ECO:0000256" key="2">
    <source>
        <dbReference type="ARBA" id="ARBA00022692"/>
    </source>
</evidence>
<feature type="transmembrane region" description="Helical" evidence="5">
    <location>
        <begin position="275"/>
        <end position="296"/>
    </location>
</feature>
<dbReference type="EMBL" id="BAABCY010000035">
    <property type="protein sequence ID" value="GAA3564504.1"/>
    <property type="molecule type" value="Genomic_DNA"/>
</dbReference>
<feature type="transmembrane region" description="Helical" evidence="5">
    <location>
        <begin position="37"/>
        <end position="56"/>
    </location>
</feature>
<keyword evidence="7" id="KW-1185">Reference proteome</keyword>
<feature type="transmembrane region" description="Helical" evidence="5">
    <location>
        <begin position="226"/>
        <end position="247"/>
    </location>
</feature>
<dbReference type="InterPro" id="IPR001046">
    <property type="entry name" value="NRAMP_fam"/>
</dbReference>
<keyword evidence="2 5" id="KW-0812">Transmembrane</keyword>
<feature type="transmembrane region" description="Helical" evidence="5">
    <location>
        <begin position="382"/>
        <end position="402"/>
    </location>
</feature>
<dbReference type="RefSeq" id="WP_345005162.1">
    <property type="nucleotide sequence ID" value="NZ_BAABCY010000035.1"/>
</dbReference>
<sequence length="408" mass="44984">MIGKLKNLGPGLLFAGAAIGVSHLVQSTRAGADFGLGLLWALLLVNLFKYPFFQFGPRYALATGESLLDGYKKLGKGILAIYFLLNIATMFTIQTAVTIVTAGLASTLFGDFISIEIWTIIILIVCLTLLLAGRYKLLDHLMKVIIITLTISTIIAVSMALYHSTTSISLKQILPVTPLEIAFLIAFMGWMPAPLDVSVWQSLWAIEKNKESKTYTTKKALFDFNVGYISTIFLGIGFLLLGTLVMFNSGESFSNSASMFSSQLINMYTLSLGNWAYVIIGIAAFTTMFSTTLTTLDASPRAMAKTTQLLFKKSRILGYGFWIGMLTIGSVLIFIFLASEMGLLIKVATILSFITAPFYAIINYILISSKHTPKQWHPSKQIHILSWLGIIFLIGFSIWYLTTLKGLF</sequence>
<evidence type="ECO:0000256" key="3">
    <source>
        <dbReference type="ARBA" id="ARBA00022989"/>
    </source>
</evidence>
<keyword evidence="4 5" id="KW-0472">Membrane</keyword>
<dbReference type="PANTHER" id="PTHR11706">
    <property type="entry name" value="SOLUTE CARRIER PROTEIN FAMILY 11 MEMBER"/>
    <property type="match status" value="1"/>
</dbReference>
<accession>A0ABP6XCG9</accession>
<dbReference type="NCBIfam" id="NF037982">
    <property type="entry name" value="Nramp_1"/>
    <property type="match status" value="1"/>
</dbReference>
<feature type="transmembrane region" description="Helical" evidence="5">
    <location>
        <begin position="182"/>
        <end position="206"/>
    </location>
</feature>
<dbReference type="PANTHER" id="PTHR11706:SF3">
    <property type="entry name" value="METAL ION TRANSPORT PROTEIN"/>
    <property type="match status" value="1"/>
</dbReference>